<keyword evidence="3" id="KW-0472">Membrane</keyword>
<dbReference type="InterPro" id="IPR036875">
    <property type="entry name" value="Znf_CCHC_sf"/>
</dbReference>
<feature type="region of interest" description="Disordered" evidence="2">
    <location>
        <begin position="1"/>
        <end position="42"/>
    </location>
</feature>
<feature type="domain" description="CCHC-type" evidence="4">
    <location>
        <begin position="357"/>
        <end position="370"/>
    </location>
</feature>
<feature type="compositionally biased region" description="Polar residues" evidence="2">
    <location>
        <begin position="13"/>
        <end position="27"/>
    </location>
</feature>
<organism evidence="5">
    <name type="scientific">Cladocopium goreaui</name>
    <dbReference type="NCBI Taxonomy" id="2562237"/>
    <lineage>
        <taxon>Eukaryota</taxon>
        <taxon>Sar</taxon>
        <taxon>Alveolata</taxon>
        <taxon>Dinophyceae</taxon>
        <taxon>Suessiales</taxon>
        <taxon>Symbiodiniaceae</taxon>
        <taxon>Cladocopium</taxon>
    </lineage>
</organism>
<dbReference type="Pfam" id="PF00098">
    <property type="entry name" value="zf-CCHC"/>
    <property type="match status" value="1"/>
</dbReference>
<feature type="transmembrane region" description="Helical" evidence="3">
    <location>
        <begin position="1125"/>
        <end position="1146"/>
    </location>
</feature>
<dbReference type="EMBL" id="CAMXCT030000919">
    <property type="protein sequence ID" value="CAL4772111.1"/>
    <property type="molecule type" value="Genomic_DNA"/>
</dbReference>
<dbReference type="GO" id="GO:0003676">
    <property type="term" value="F:nucleic acid binding"/>
    <property type="evidence" value="ECO:0007669"/>
    <property type="project" value="InterPro"/>
</dbReference>
<feature type="compositionally biased region" description="Low complexity" evidence="2">
    <location>
        <begin position="322"/>
        <end position="335"/>
    </location>
</feature>
<keyword evidence="3" id="KW-1133">Transmembrane helix</keyword>
<dbReference type="PANTHER" id="PTHR11439">
    <property type="entry name" value="GAG-POL-RELATED RETROTRANSPOSON"/>
    <property type="match status" value="1"/>
</dbReference>
<feature type="region of interest" description="Disordered" evidence="2">
    <location>
        <begin position="312"/>
        <end position="353"/>
    </location>
</feature>
<keyword evidence="3" id="KW-0812">Transmembrane</keyword>
<feature type="compositionally biased region" description="Basic and acidic residues" evidence="2">
    <location>
        <begin position="340"/>
        <end position="353"/>
    </location>
</feature>
<dbReference type="SMART" id="SM00343">
    <property type="entry name" value="ZnF_C2HC"/>
    <property type="match status" value="1"/>
</dbReference>
<dbReference type="EMBL" id="CAMXCT010000919">
    <property type="protein sequence ID" value="CAI3984799.1"/>
    <property type="molecule type" value="Genomic_DNA"/>
</dbReference>
<feature type="compositionally biased region" description="Basic and acidic residues" evidence="2">
    <location>
        <begin position="1274"/>
        <end position="1284"/>
    </location>
</feature>
<dbReference type="Proteomes" id="UP001152797">
    <property type="component" value="Unassembled WGS sequence"/>
</dbReference>
<evidence type="ECO:0000313" key="6">
    <source>
        <dbReference type="EMBL" id="CAL1138174.1"/>
    </source>
</evidence>
<dbReference type="SUPFAM" id="SSF57756">
    <property type="entry name" value="Retrovirus zinc finger-like domains"/>
    <property type="match status" value="1"/>
</dbReference>
<reference evidence="5" key="1">
    <citation type="submission" date="2022-10" db="EMBL/GenBank/DDBJ databases">
        <authorList>
            <person name="Chen Y."/>
            <person name="Dougan E. K."/>
            <person name="Chan C."/>
            <person name="Rhodes N."/>
            <person name="Thang M."/>
        </authorList>
    </citation>
    <scope>NUCLEOTIDE SEQUENCE</scope>
</reference>
<reference evidence="6" key="2">
    <citation type="submission" date="2024-04" db="EMBL/GenBank/DDBJ databases">
        <authorList>
            <person name="Chen Y."/>
            <person name="Shah S."/>
            <person name="Dougan E. K."/>
            <person name="Thang M."/>
            <person name="Chan C."/>
        </authorList>
    </citation>
    <scope>NUCLEOTIDE SEQUENCE [LARGE SCALE GENOMIC DNA]</scope>
</reference>
<dbReference type="GO" id="GO:0008270">
    <property type="term" value="F:zinc ion binding"/>
    <property type="evidence" value="ECO:0007669"/>
    <property type="project" value="UniProtKB-KW"/>
</dbReference>
<evidence type="ECO:0000313" key="5">
    <source>
        <dbReference type="EMBL" id="CAI3984799.1"/>
    </source>
</evidence>
<dbReference type="OrthoDB" id="999424at2759"/>
<feature type="region of interest" description="Disordered" evidence="2">
    <location>
        <begin position="1236"/>
        <end position="1318"/>
    </location>
</feature>
<sequence>MSASDPNLAAGSPQGSPYGSPHGQSQGVPMPDAPAGLPQQQLQGVQAEMAHLMRMVATAATAAAEAAKAATGASQGSAPDRKKELYKLIPKPAVFAPGDREQEVAQWRDWYWSLKQYLTVIDNKFEDDIAYVERSNVTEVDIDLLEDEERHRGRFLYSLLSSLLQGRLLSLVRNVDTSNGLEALRHLLENCQPRARNRTMSMLQSIMSYPNFVMKNSIMSQLVRLEEHFVQFEKMGGKLIDEMKSAVVLKCVSGPLKIHSNLSLNESSTYAQIRDVIKAYDTATTKWTDSVSSSPYSPQTAHWAAKLLKGKGKTYGKQNPCSSTSTTSWSTTSKSGKGGDQNDKGKGKSKSKDGVTCFNCGRVGHMAKDCWRVRQVGNPEASSTVLSSVTGQESVGPSVSQAATAVKRVAFSAGEHEPVVFDMRSSSTSSWCHCRMVKFFYIDNEEYKPMSIRSTTFGGETNERYELDTNERYELDTNEVDIIIDSGADAPIFSSSMIHCGRQCDGQQVALQDAQGREIPLLGQRSVAVVLEDKNGVEIEVRDNVVFSDEISQPILSFERLMNAGWSICAQTRSLRNGAYEIPLDFQNNSLIVRGHVRTIGEQPQAIRALKADLAPGLQAYVDNAFGWHRDGTRWVGVHLSDKYDFVNAWESEDVEMIEEKAKDVNDIEALWSDDPLTRSPPEPLPEVDRLADEIEVNRLQEMGVIEKLALKDYELELLTTRMVYDWRIKDCKDPKTGSIRRRWMRRARLVAREYANHRRDDVHSPASGSQVLRLLPAIYLMLTAVDGIDQEEIQIVEKLIQELKSELNISYKIAQHEGDQFEFLKRKYVLREDGIDILPGGYAETMIEAFEKRYGPVKLQQVPCGDDAQEISTFPFIIKQLASGMGNPSRGHLQVMRKLIGYLKNTRGHYNRVKAPSHGQGVHHHYDSKWILETFTDSDWSGDRKTRRSTSSAVHCLNGIVVYHISRGQRVVSLSSAEAELHGLVGGAADGIALRIYLQFLLDEEEIQHVCLIDNSDQVSMKVLEVKQISTLLNIGDIGTKPLGKGRLYALMRWCNVFTKEGVPVGEEEAAKAKETHYNKTSVMRIAKLIQRVVLIGGLEQASGEMVPFRMDLETVEVYKERSWTFIYITVMRIFFVLIAVFYYLRKIIRDLRGQLAHLRAELREQQGLQENEIQMHHMHITAMNVAIIRMGGYVNINDPITEQDWDNWHYVERNNKTDDFRKCRRDLEELRKYVHRRRRQNTPRHGSRSRDDDETVEPPQRPEELGEEEWPENVREERREPEQAGGETEEIDGEHAEGEESESELERSQSFHSGTNDTIASQFMTEEYLEWPAIDWTSSHDRAQLSAYMKIYEYGKRQAKAIGDGYNRLAEWCAPIECMHELDP</sequence>
<feature type="compositionally biased region" description="Basic and acidic residues" evidence="2">
    <location>
        <begin position="1295"/>
        <end position="1311"/>
    </location>
</feature>
<name>A0A9P1FPG9_9DINO</name>
<comment type="caution">
    <text evidence="5">The sequence shown here is derived from an EMBL/GenBank/DDBJ whole genome shotgun (WGS) entry which is preliminary data.</text>
</comment>
<gene>
    <name evidence="5" type="ORF">C1SCF055_LOCUS12311</name>
</gene>
<proteinExistence type="predicted"/>
<keyword evidence="1" id="KW-0863">Zinc-finger</keyword>
<evidence type="ECO:0000256" key="3">
    <source>
        <dbReference type="SAM" id="Phobius"/>
    </source>
</evidence>
<dbReference type="CDD" id="cd09272">
    <property type="entry name" value="RNase_HI_RT_Ty1"/>
    <property type="match status" value="1"/>
</dbReference>
<evidence type="ECO:0000256" key="1">
    <source>
        <dbReference type="PROSITE-ProRule" id="PRU00047"/>
    </source>
</evidence>
<keyword evidence="1" id="KW-0479">Metal-binding</keyword>
<protein>
    <submittedName>
        <fullName evidence="7">Secreted RxLR effector protein 161</fullName>
    </submittedName>
</protein>
<feature type="compositionally biased region" description="Basic residues" evidence="2">
    <location>
        <begin position="1236"/>
        <end position="1249"/>
    </location>
</feature>
<evidence type="ECO:0000256" key="2">
    <source>
        <dbReference type="SAM" id="MobiDB-lite"/>
    </source>
</evidence>
<dbReference type="Gene3D" id="4.10.60.10">
    <property type="entry name" value="Zinc finger, CCHC-type"/>
    <property type="match status" value="1"/>
</dbReference>
<keyword evidence="8" id="KW-1185">Reference proteome</keyword>
<dbReference type="InterPro" id="IPR001878">
    <property type="entry name" value="Znf_CCHC"/>
</dbReference>
<dbReference type="PROSITE" id="PS50158">
    <property type="entry name" value="ZF_CCHC"/>
    <property type="match status" value="1"/>
</dbReference>
<evidence type="ECO:0000313" key="8">
    <source>
        <dbReference type="Proteomes" id="UP001152797"/>
    </source>
</evidence>
<evidence type="ECO:0000259" key="4">
    <source>
        <dbReference type="PROSITE" id="PS50158"/>
    </source>
</evidence>
<dbReference type="EMBL" id="CAMXCT020000919">
    <property type="protein sequence ID" value="CAL1138174.1"/>
    <property type="molecule type" value="Genomic_DNA"/>
</dbReference>
<keyword evidence="1" id="KW-0862">Zinc</keyword>
<evidence type="ECO:0000313" key="7">
    <source>
        <dbReference type="EMBL" id="CAL4772111.1"/>
    </source>
</evidence>
<accession>A0A9P1FPG9</accession>